<dbReference type="InterPro" id="IPR036188">
    <property type="entry name" value="FAD/NAD-bd_sf"/>
</dbReference>
<feature type="domain" description="Pyridine nucleotide-disulphide oxidoreductase dimerisation" evidence="12">
    <location>
        <begin position="584"/>
        <end position="689"/>
    </location>
</feature>
<protein>
    <submittedName>
        <fullName evidence="15">Pyridine nucleotide-disulfide oxidoreductase</fullName>
    </submittedName>
</protein>
<feature type="compositionally biased region" description="Polar residues" evidence="10">
    <location>
        <begin position="722"/>
        <end position="731"/>
    </location>
</feature>
<keyword evidence="6 9" id="KW-0560">Oxidoreductase</keyword>
<evidence type="ECO:0000256" key="2">
    <source>
        <dbReference type="ARBA" id="ARBA00007532"/>
    </source>
</evidence>
<evidence type="ECO:0000259" key="13">
    <source>
        <dbReference type="Pfam" id="PF07992"/>
    </source>
</evidence>
<keyword evidence="16" id="KW-1185">Reference proteome</keyword>
<evidence type="ECO:0000256" key="7">
    <source>
        <dbReference type="ARBA" id="ARBA00023157"/>
    </source>
</evidence>
<evidence type="ECO:0000256" key="4">
    <source>
        <dbReference type="ARBA" id="ARBA00022827"/>
    </source>
</evidence>
<feature type="transmembrane region" description="Helical" evidence="11">
    <location>
        <begin position="163"/>
        <end position="182"/>
    </location>
</feature>
<evidence type="ECO:0000256" key="10">
    <source>
        <dbReference type="SAM" id="MobiDB-lite"/>
    </source>
</evidence>
<evidence type="ECO:0000256" key="6">
    <source>
        <dbReference type="ARBA" id="ARBA00023002"/>
    </source>
</evidence>
<keyword evidence="11" id="KW-0472">Membrane</keyword>
<dbReference type="PANTHER" id="PTHR43014:SF2">
    <property type="entry name" value="MERCURIC REDUCTASE"/>
    <property type="match status" value="1"/>
</dbReference>
<dbReference type="EMBL" id="RJLM01000001">
    <property type="protein sequence ID" value="RWX57519.1"/>
    <property type="molecule type" value="Genomic_DNA"/>
</dbReference>
<gene>
    <name evidence="15" type="ORF">EDI28_05735</name>
</gene>
<dbReference type="Gene3D" id="3.30.390.30">
    <property type="match status" value="1"/>
</dbReference>
<evidence type="ECO:0000256" key="1">
    <source>
        <dbReference type="ARBA" id="ARBA00001974"/>
    </source>
</evidence>
<evidence type="ECO:0000313" key="15">
    <source>
        <dbReference type="EMBL" id="RWX57519.1"/>
    </source>
</evidence>
<dbReference type="InterPro" id="IPR004099">
    <property type="entry name" value="Pyr_nucl-diS_OxRdtase_dimer"/>
</dbReference>
<keyword evidence="11" id="KW-1133">Transmembrane helix</keyword>
<evidence type="ECO:0000313" key="16">
    <source>
        <dbReference type="Proteomes" id="UP000287563"/>
    </source>
</evidence>
<feature type="transmembrane region" description="Helical" evidence="11">
    <location>
        <begin position="194"/>
        <end position="218"/>
    </location>
</feature>
<keyword evidence="7" id="KW-1015">Disulfide bond</keyword>
<dbReference type="PRINTS" id="PR00411">
    <property type="entry name" value="PNDRDTASEI"/>
</dbReference>
<comment type="similarity">
    <text evidence="2 9">Belongs to the class-I pyridine nucleotide-disulfide oxidoreductase family.</text>
</comment>
<dbReference type="AlphaFoldDB" id="A0A444JWR7"/>
<evidence type="ECO:0000256" key="5">
    <source>
        <dbReference type="ARBA" id="ARBA00022857"/>
    </source>
</evidence>
<dbReference type="GO" id="GO:0016668">
    <property type="term" value="F:oxidoreductase activity, acting on a sulfur group of donors, NAD(P) as acceptor"/>
    <property type="evidence" value="ECO:0007669"/>
    <property type="project" value="InterPro"/>
</dbReference>
<dbReference type="FunFam" id="3.30.390.30:FF:000001">
    <property type="entry name" value="Dihydrolipoyl dehydrogenase"/>
    <property type="match status" value="1"/>
</dbReference>
<evidence type="ECO:0000259" key="14">
    <source>
        <dbReference type="Pfam" id="PF09335"/>
    </source>
</evidence>
<keyword evidence="4 9" id="KW-0274">FAD</keyword>
<dbReference type="PANTHER" id="PTHR43014">
    <property type="entry name" value="MERCURIC REDUCTASE"/>
    <property type="match status" value="1"/>
</dbReference>
<dbReference type="Pfam" id="PF09335">
    <property type="entry name" value="VTT_dom"/>
    <property type="match status" value="1"/>
</dbReference>
<dbReference type="PRINTS" id="PR00368">
    <property type="entry name" value="FADPNR"/>
</dbReference>
<dbReference type="GO" id="GO:0005886">
    <property type="term" value="C:plasma membrane"/>
    <property type="evidence" value="ECO:0007669"/>
    <property type="project" value="UniProtKB-ARBA"/>
</dbReference>
<comment type="cofactor">
    <cofactor evidence="1">
        <name>FAD</name>
        <dbReference type="ChEBI" id="CHEBI:57692"/>
    </cofactor>
</comment>
<dbReference type="SUPFAM" id="SSF55424">
    <property type="entry name" value="FAD/NAD-linked reductases, dimerisation (C-terminal) domain"/>
    <property type="match status" value="1"/>
</dbReference>
<dbReference type="PROSITE" id="PS00076">
    <property type="entry name" value="PYRIDINE_REDOX_1"/>
    <property type="match status" value="1"/>
</dbReference>
<dbReference type="Proteomes" id="UP000287563">
    <property type="component" value="Unassembled WGS sequence"/>
</dbReference>
<evidence type="ECO:0000259" key="12">
    <source>
        <dbReference type="Pfam" id="PF02852"/>
    </source>
</evidence>
<feature type="transmembrane region" description="Helical" evidence="11">
    <location>
        <begin position="49"/>
        <end position="76"/>
    </location>
</feature>
<evidence type="ECO:0000256" key="8">
    <source>
        <dbReference type="ARBA" id="ARBA00023284"/>
    </source>
</evidence>
<dbReference type="OrthoDB" id="9800167at2"/>
<sequence length="739" mass="80751">MDRKKLLLLGAIASLIGLWFTFDLGQYLTLEQAKAQQIALQDTIAQQPFLSSTVFFVLYVIVTALSLPGAAIMTLLGAALFGFWWSLLLVSFASTIGATLAFLFSRFILRDWVQNKFGHRLAPINAGIAKDGPIYLFTLRLIPVFPFFVINLLMGLTPISTRMFYLVSQVGMLAGTMVYINAGTQLGEIDSLSGIISAPVLISLALLGIFPLVAKFIINIVNQRRVYASWQRPTQFDQNMVVIGAGAGGLVSSYIAAAVKAKVTLIERHKMGGDCLNAGCVPSKAIIRAAHTMAEISRAQEFGITTSKPEVDFKQVMARVHNVIAKIEPHDSVERYSKLGVNCIAGDAKILSPWEVEVNGDRITTRNIVIATGARPLVPAIPGLNTVNYLTSDSIWSLTTQPKRLLVLGGGPIGCELAQSFSRLGSDVTLVEMAEQLLIREDNEASELVRQSLHNDGVDIKLNHRAMRFESVTEQDGTHIQRAYLDVGDEKQVIVEFDAVMLALGRVANVQGFGLEELGITTTERGTVKVNEYLQTEYPNIFAVGDVAGPFQLTHAAAHQAWYAAVNGLFGQFKKFKTDYSVLPAATYTSPEVARVGINEKEAKTQGIDYEVITYGIDDLDRAITDGEDRGFIKVITPKGKDKILGATVVGSNAGELLAEFTLAMRHGLGLNKILGTVHPYPTMSEAAKYTAGVWKQANAPKGLLAWVEKYHGWMRKENRSPEGSTKPSNTELKEERDI</sequence>
<dbReference type="GO" id="GO:0050660">
    <property type="term" value="F:flavin adenine dinucleotide binding"/>
    <property type="evidence" value="ECO:0007669"/>
    <property type="project" value="TreeGrafter"/>
</dbReference>
<feature type="domain" description="FAD/NAD(P)-binding" evidence="13">
    <location>
        <begin position="239"/>
        <end position="561"/>
    </location>
</feature>
<feature type="transmembrane region" description="Helical" evidence="11">
    <location>
        <begin position="239"/>
        <end position="259"/>
    </location>
</feature>
<dbReference type="Pfam" id="PF07992">
    <property type="entry name" value="Pyr_redox_2"/>
    <property type="match status" value="1"/>
</dbReference>
<dbReference type="InterPro" id="IPR016156">
    <property type="entry name" value="FAD/NAD-linked_Rdtase_dimer_sf"/>
</dbReference>
<evidence type="ECO:0000256" key="3">
    <source>
        <dbReference type="ARBA" id="ARBA00022630"/>
    </source>
</evidence>
<keyword evidence="8 9" id="KW-0676">Redox-active center</keyword>
<dbReference type="InterPro" id="IPR012999">
    <property type="entry name" value="Pyr_OxRdtase_I_AS"/>
</dbReference>
<feature type="domain" description="VTT" evidence="14">
    <location>
        <begin position="71"/>
        <end position="184"/>
    </location>
</feature>
<proteinExistence type="inferred from homology"/>
<feature type="transmembrane region" description="Helical" evidence="11">
    <location>
        <begin position="83"/>
        <end position="109"/>
    </location>
</feature>
<dbReference type="InterPro" id="IPR023753">
    <property type="entry name" value="FAD/NAD-binding_dom"/>
</dbReference>
<dbReference type="Pfam" id="PF02852">
    <property type="entry name" value="Pyr_redox_dim"/>
    <property type="match status" value="1"/>
</dbReference>
<accession>A0A444JWR7</accession>
<evidence type="ECO:0000256" key="9">
    <source>
        <dbReference type="RuleBase" id="RU003691"/>
    </source>
</evidence>
<dbReference type="Gene3D" id="3.50.50.60">
    <property type="entry name" value="FAD/NAD(P)-binding domain"/>
    <property type="match status" value="2"/>
</dbReference>
<feature type="transmembrane region" description="Helical" evidence="11">
    <location>
        <begin position="134"/>
        <end position="156"/>
    </location>
</feature>
<dbReference type="GO" id="GO:0003955">
    <property type="term" value="F:NAD(P)H dehydrogenase (quinone) activity"/>
    <property type="evidence" value="ECO:0007669"/>
    <property type="project" value="TreeGrafter"/>
</dbReference>
<organism evidence="15 16">
    <name type="scientific">Photobacterium chitinilyticum</name>
    <dbReference type="NCBI Taxonomy" id="2485123"/>
    <lineage>
        <taxon>Bacteria</taxon>
        <taxon>Pseudomonadati</taxon>
        <taxon>Pseudomonadota</taxon>
        <taxon>Gammaproteobacteria</taxon>
        <taxon>Vibrionales</taxon>
        <taxon>Vibrionaceae</taxon>
        <taxon>Photobacterium</taxon>
    </lineage>
</organism>
<dbReference type="InterPro" id="IPR032816">
    <property type="entry name" value="VTT_dom"/>
</dbReference>
<reference evidence="15 16" key="1">
    <citation type="submission" date="2018-11" db="EMBL/GenBank/DDBJ databases">
        <title>Photobacterium sp. BEI247 sp. nov., a marine bacterium isolated from Yongle Blue Hole in the South China Sea.</title>
        <authorList>
            <person name="Wang X."/>
        </authorList>
    </citation>
    <scope>NUCLEOTIDE SEQUENCE [LARGE SCALE GENOMIC DNA]</scope>
    <source>
        <strain evidence="16">BEI247</strain>
    </source>
</reference>
<comment type="caution">
    <text evidence="15">The sequence shown here is derived from an EMBL/GenBank/DDBJ whole genome shotgun (WGS) entry which is preliminary data.</text>
</comment>
<dbReference type="RefSeq" id="WP_128782824.1">
    <property type="nucleotide sequence ID" value="NZ_RJLM01000001.1"/>
</dbReference>
<feature type="region of interest" description="Disordered" evidence="10">
    <location>
        <begin position="718"/>
        <end position="739"/>
    </location>
</feature>
<name>A0A444JWR7_9GAMM</name>
<keyword evidence="11" id="KW-0812">Transmembrane</keyword>
<keyword evidence="3 9" id="KW-0285">Flavoprotein</keyword>
<keyword evidence="5" id="KW-0521">NADP</keyword>
<dbReference type="SUPFAM" id="SSF51905">
    <property type="entry name" value="FAD/NAD(P)-binding domain"/>
    <property type="match status" value="1"/>
</dbReference>
<evidence type="ECO:0000256" key="11">
    <source>
        <dbReference type="SAM" id="Phobius"/>
    </source>
</evidence>